<comment type="caution">
    <text evidence="1">The sequence shown here is derived from an EMBL/GenBank/DDBJ whole genome shotgun (WGS) entry which is preliminary data.</text>
</comment>
<accession>A0A645AZE0</accession>
<dbReference type="PANTHER" id="PTHR42924:SF3">
    <property type="entry name" value="POLYMERASE_HISTIDINOL PHOSPHATASE N-TERMINAL DOMAIN-CONTAINING PROTEIN"/>
    <property type="match status" value="1"/>
</dbReference>
<dbReference type="PANTHER" id="PTHR42924">
    <property type="entry name" value="EXONUCLEASE"/>
    <property type="match status" value="1"/>
</dbReference>
<organism evidence="1">
    <name type="scientific">bioreactor metagenome</name>
    <dbReference type="NCBI Taxonomy" id="1076179"/>
    <lineage>
        <taxon>unclassified sequences</taxon>
        <taxon>metagenomes</taxon>
        <taxon>ecological metagenomes</taxon>
    </lineage>
</organism>
<dbReference type="GO" id="GO:0035312">
    <property type="term" value="F:5'-3' DNA exonuclease activity"/>
    <property type="evidence" value="ECO:0007669"/>
    <property type="project" value="TreeGrafter"/>
</dbReference>
<sequence>MTKNAAYFDVAPLVVKADSRRIIRIRPRFEHAALPAADEMRIRVIPAMGAMPDGRQVGYIWEPGENTPAPVGWKRTADGALEVEADFRGEQEHLIFLEKKDGTPIREFSVYSLKPDLYELRPVKGDFHIHTTGSDGQECPEYVAARYRQEGFDFIAITDHYHYEPSMKAVDYWKPYRTGLKLYPGEEVHPPDCPVHMVNFGGAFSVNEFFRSHEPCFRGEVKARIPALGTVVPGVSPFAVAATEWTFDKIREAGGLAVFCHPYWNVRGWNVIPEALADEVFRRRRFDAFEMVGGFWKHQSESNQLQIVRCYEEWRKNGPFPVVGLSDSHGTDREGLFSWYYTLVFAGSDRLPDLAGAIRDGRSVAVDAPSGERAHCHGDFRLVKYAQFLIREYFPRHGRLCRTEGDAMLDILGGEKEPAGLPPISGERVIAFRDSVFQ</sequence>
<gene>
    <name evidence="1" type="ORF">SDC9_103065</name>
</gene>
<protein>
    <recommendedName>
        <fullName evidence="2">Polymerase/histidinol phosphatase N-terminal domain-containing protein</fullName>
    </recommendedName>
</protein>
<proteinExistence type="predicted"/>
<evidence type="ECO:0008006" key="2">
    <source>
        <dbReference type="Google" id="ProtNLM"/>
    </source>
</evidence>
<reference evidence="1" key="1">
    <citation type="submission" date="2019-08" db="EMBL/GenBank/DDBJ databases">
        <authorList>
            <person name="Kucharzyk K."/>
            <person name="Murdoch R.W."/>
            <person name="Higgins S."/>
            <person name="Loffler F."/>
        </authorList>
    </citation>
    <scope>NUCLEOTIDE SEQUENCE</scope>
</reference>
<dbReference type="AlphaFoldDB" id="A0A645AZE0"/>
<dbReference type="Gene3D" id="3.20.20.140">
    <property type="entry name" value="Metal-dependent hydrolases"/>
    <property type="match status" value="1"/>
</dbReference>
<dbReference type="InterPro" id="IPR052018">
    <property type="entry name" value="PHP_domain"/>
</dbReference>
<dbReference type="SUPFAM" id="SSF89550">
    <property type="entry name" value="PHP domain-like"/>
    <property type="match status" value="1"/>
</dbReference>
<name>A0A645AZE0_9ZZZZ</name>
<dbReference type="EMBL" id="VSSQ01015666">
    <property type="protein sequence ID" value="MPM56263.1"/>
    <property type="molecule type" value="Genomic_DNA"/>
</dbReference>
<dbReference type="InterPro" id="IPR016195">
    <property type="entry name" value="Pol/histidinol_Pase-like"/>
</dbReference>
<dbReference type="GO" id="GO:0004534">
    <property type="term" value="F:5'-3' RNA exonuclease activity"/>
    <property type="evidence" value="ECO:0007669"/>
    <property type="project" value="TreeGrafter"/>
</dbReference>
<evidence type="ECO:0000313" key="1">
    <source>
        <dbReference type="EMBL" id="MPM56263.1"/>
    </source>
</evidence>